<sequence length="526" mass="56919">MKEEGKNGLSGPGESTNPSRRGFVAGATLGVALASAGIYEVIDKLVTPPERAVAESDKPLPPEQYAIPQSRLIMDDGTGVASSTGTIPVLIPPLHNHVITATLKVPPTANALQEAQQHLESVIQGLEKRYPPPPGGLGVVVAWGLPYFQRYIPSLGRDSGFFKAGTRYPAYLPVDLMTSKERGRTVYALQDARTYPSDQPPAGFGPVRLEQNHVAVLLRGDSLDTIMEATNALFGTGSDQAGDLFEVTSIRRGFTGGGHTGQQSLASKLALEAGLPGAKSIPVHAPIFLGFTTTIKSAESSTPVSNLETLPGWTDQWPNGYFKYGTIMPLSHLYSDLTTWYGEGRTGSQDFPAYADRLRAMYRPGLSCPAGTVTVDPPVESEDDIFQRVKESGSYGHNGSMQPVNRLRKAATSNYGETYPVGTPVSNRGDFATLDNPFHYTSDPVGDHYSAQKTAGLHFLIFVPTTETFNRIRLAMDGYYPDGRRVDVSPRSPKAGLNSVVHTTHRQNFLIPPRSRRSFPLAEFLT</sequence>
<name>A0ABU7FV36_9ACTN</name>
<keyword evidence="3" id="KW-1185">Reference proteome</keyword>
<reference evidence="2" key="1">
    <citation type="submission" date="2024-01" db="EMBL/GenBank/DDBJ databases">
        <title>First draft genome sequence data of TA4-1, the type strain of Gram-positive actinobacterium Streptomyces chiangmaiensis.</title>
        <authorList>
            <person name="Yasawong M."/>
            <person name="Nantapong N."/>
        </authorList>
    </citation>
    <scope>NUCLEOTIDE SEQUENCE</scope>
    <source>
        <strain evidence="2">TA4-1</strain>
    </source>
</reference>
<dbReference type="Proteomes" id="UP001333996">
    <property type="component" value="Unassembled WGS sequence"/>
</dbReference>
<dbReference type="RefSeq" id="WP_329512304.1">
    <property type="nucleotide sequence ID" value="NZ_BAAAYZ010000113.1"/>
</dbReference>
<organism evidence="2 3">
    <name type="scientific">Streptomyces chiangmaiensis</name>
    <dbReference type="NCBI Taxonomy" id="766497"/>
    <lineage>
        <taxon>Bacteria</taxon>
        <taxon>Bacillati</taxon>
        <taxon>Actinomycetota</taxon>
        <taxon>Actinomycetes</taxon>
        <taxon>Kitasatosporales</taxon>
        <taxon>Streptomycetaceae</taxon>
        <taxon>Streptomyces</taxon>
    </lineage>
</organism>
<evidence type="ECO:0000313" key="3">
    <source>
        <dbReference type="Proteomes" id="UP001333996"/>
    </source>
</evidence>
<dbReference type="Pfam" id="PF24152">
    <property type="entry name" value="DUF7405"/>
    <property type="match status" value="1"/>
</dbReference>
<accession>A0ABU7FV36</accession>
<evidence type="ECO:0000256" key="1">
    <source>
        <dbReference type="SAM" id="MobiDB-lite"/>
    </source>
</evidence>
<evidence type="ECO:0000313" key="2">
    <source>
        <dbReference type="EMBL" id="MED7827939.1"/>
    </source>
</evidence>
<dbReference type="EMBL" id="JAYWVC010000290">
    <property type="protein sequence ID" value="MED7827939.1"/>
    <property type="molecule type" value="Genomic_DNA"/>
</dbReference>
<dbReference type="InterPro" id="IPR006311">
    <property type="entry name" value="TAT_signal"/>
</dbReference>
<gene>
    <name evidence="2" type="ORF">VXC91_40160</name>
</gene>
<dbReference type="InterPro" id="IPR055828">
    <property type="entry name" value="DUF7405"/>
</dbReference>
<evidence type="ECO:0008006" key="4">
    <source>
        <dbReference type="Google" id="ProtNLM"/>
    </source>
</evidence>
<feature type="region of interest" description="Disordered" evidence="1">
    <location>
        <begin position="1"/>
        <end position="21"/>
    </location>
</feature>
<comment type="caution">
    <text evidence="2">The sequence shown here is derived from an EMBL/GenBank/DDBJ whole genome shotgun (WGS) entry which is preliminary data.</text>
</comment>
<proteinExistence type="predicted"/>
<dbReference type="PROSITE" id="PS51318">
    <property type="entry name" value="TAT"/>
    <property type="match status" value="1"/>
</dbReference>
<protein>
    <recommendedName>
        <fullName evidence="4">Twin-arginine translocation signal domain-containing protein</fullName>
    </recommendedName>
</protein>